<sequence length="358" mass="40558">MSKTKVLLVGAAGETGGSIANGLLEDGSFEVIALVRPISVHKPAILRLQERGIAIRKCDLKAPEEQLIEALAGIEVVISCVGPAEQQDQIPLAKAAKAVGVKRFIPCGFITVAPPGGVMWLRDEKEIVYNQIRQLWLPYTLVDVGWWYQLSYPRLPSGRVDYAMTSGNDEIIGNGDVTTALTDLRDIGHYMALIIKDPRTLNKKVLAYNLVSTQNEIYNLMEQLSEEKIDRNYVPEETICSRVLAARQASETYPFDPIKFIPRYLAEYQYSWGVRGDNNPEYAKYLGYYLTPELYPEYKPTDYREYLESVIRGTAKGVYTDRVISRKHQRHFPRTESSDSLYTRIFPRTESSDSLMSR</sequence>
<dbReference type="InterPro" id="IPR045312">
    <property type="entry name" value="PCBER-like"/>
</dbReference>
<proteinExistence type="predicted"/>
<reference evidence="4" key="1">
    <citation type="journal article" date="2023" name="IMA Fungus">
        <title>Comparative genomic study of the Penicillium genus elucidates a diverse pangenome and 15 lateral gene transfer events.</title>
        <authorList>
            <person name="Petersen C."/>
            <person name="Sorensen T."/>
            <person name="Nielsen M.R."/>
            <person name="Sondergaard T.E."/>
            <person name="Sorensen J.L."/>
            <person name="Fitzpatrick D.A."/>
            <person name="Frisvad J.C."/>
            <person name="Nielsen K.L."/>
        </authorList>
    </citation>
    <scope>NUCLEOTIDE SEQUENCE</scope>
    <source>
        <strain evidence="4">IBT 17514</strain>
    </source>
</reference>
<dbReference type="PANTHER" id="PTHR43349:SF93">
    <property type="entry name" value="ISOFLAVONE REDUCTASE HOMOLOG P3-RELATED"/>
    <property type="match status" value="1"/>
</dbReference>
<dbReference type="Gene3D" id="3.90.25.10">
    <property type="entry name" value="UDP-galactose 4-epimerase, domain 1"/>
    <property type="match status" value="1"/>
</dbReference>
<dbReference type="InterPro" id="IPR008030">
    <property type="entry name" value="NmrA-like"/>
</dbReference>
<keyword evidence="2" id="KW-0560">Oxidoreductase</keyword>
<reference evidence="4" key="2">
    <citation type="submission" date="2023-01" db="EMBL/GenBank/DDBJ databases">
        <authorList>
            <person name="Petersen C."/>
        </authorList>
    </citation>
    <scope>NUCLEOTIDE SEQUENCE</scope>
    <source>
        <strain evidence="4">IBT 17514</strain>
    </source>
</reference>
<dbReference type="Pfam" id="PF05368">
    <property type="entry name" value="NmrA"/>
    <property type="match status" value="1"/>
</dbReference>
<comment type="caution">
    <text evidence="4">The sequence shown here is derived from an EMBL/GenBank/DDBJ whole genome shotgun (WGS) entry which is preliminary data.</text>
</comment>
<dbReference type="InterPro" id="IPR050608">
    <property type="entry name" value="NmrA-type/Isoflavone_red_sf"/>
</dbReference>
<dbReference type="Proteomes" id="UP001215712">
    <property type="component" value="Unassembled WGS sequence"/>
</dbReference>
<dbReference type="InterPro" id="IPR036291">
    <property type="entry name" value="NAD(P)-bd_dom_sf"/>
</dbReference>
<evidence type="ECO:0000259" key="3">
    <source>
        <dbReference type="Pfam" id="PF05368"/>
    </source>
</evidence>
<keyword evidence="5" id="KW-1185">Reference proteome</keyword>
<keyword evidence="1" id="KW-0521">NADP</keyword>
<dbReference type="SUPFAM" id="SSF51735">
    <property type="entry name" value="NAD(P)-binding Rossmann-fold domains"/>
    <property type="match status" value="1"/>
</dbReference>
<protein>
    <recommendedName>
        <fullName evidence="3">NmrA-like domain-containing protein</fullName>
    </recommendedName>
</protein>
<feature type="domain" description="NmrA-like" evidence="3">
    <location>
        <begin position="3"/>
        <end position="242"/>
    </location>
</feature>
<evidence type="ECO:0000313" key="5">
    <source>
        <dbReference type="Proteomes" id="UP001215712"/>
    </source>
</evidence>
<accession>A0AAD6HH45</accession>
<evidence type="ECO:0000313" key="4">
    <source>
        <dbReference type="EMBL" id="KAJ5716521.1"/>
    </source>
</evidence>
<dbReference type="GO" id="GO:0016491">
    <property type="term" value="F:oxidoreductase activity"/>
    <property type="evidence" value="ECO:0007669"/>
    <property type="project" value="UniProtKB-KW"/>
</dbReference>
<organism evidence="4 5">
    <name type="scientific">Penicillium malachiteum</name>
    <dbReference type="NCBI Taxonomy" id="1324776"/>
    <lineage>
        <taxon>Eukaryota</taxon>
        <taxon>Fungi</taxon>
        <taxon>Dikarya</taxon>
        <taxon>Ascomycota</taxon>
        <taxon>Pezizomycotina</taxon>
        <taxon>Eurotiomycetes</taxon>
        <taxon>Eurotiomycetidae</taxon>
        <taxon>Eurotiales</taxon>
        <taxon>Aspergillaceae</taxon>
        <taxon>Penicillium</taxon>
    </lineage>
</organism>
<dbReference type="EMBL" id="JAQJAN010000012">
    <property type="protein sequence ID" value="KAJ5716521.1"/>
    <property type="molecule type" value="Genomic_DNA"/>
</dbReference>
<dbReference type="Gene3D" id="3.40.50.720">
    <property type="entry name" value="NAD(P)-binding Rossmann-like Domain"/>
    <property type="match status" value="1"/>
</dbReference>
<gene>
    <name evidence="4" type="ORF">N7493_008432</name>
</gene>
<evidence type="ECO:0000256" key="2">
    <source>
        <dbReference type="ARBA" id="ARBA00023002"/>
    </source>
</evidence>
<evidence type="ECO:0000256" key="1">
    <source>
        <dbReference type="ARBA" id="ARBA00022857"/>
    </source>
</evidence>
<dbReference type="PANTHER" id="PTHR43349">
    <property type="entry name" value="PINORESINOL REDUCTASE-RELATED"/>
    <property type="match status" value="1"/>
</dbReference>
<dbReference type="CDD" id="cd05259">
    <property type="entry name" value="PCBER_SDR_a"/>
    <property type="match status" value="1"/>
</dbReference>
<dbReference type="AlphaFoldDB" id="A0AAD6HH45"/>
<name>A0AAD6HH45_9EURO</name>